<dbReference type="SUPFAM" id="SSF111384">
    <property type="entry name" value="OmpH-like"/>
    <property type="match status" value="1"/>
</dbReference>
<dbReference type="OrthoDB" id="6555585at2"/>
<gene>
    <name evidence="2" type="ORF">JonanDRAFT_0768</name>
</gene>
<dbReference type="InterPro" id="IPR005632">
    <property type="entry name" value="Chaperone_Skp"/>
</dbReference>
<proteinExistence type="predicted"/>
<dbReference type="InterPro" id="IPR024930">
    <property type="entry name" value="Skp_dom_sf"/>
</dbReference>
<dbReference type="GO" id="GO:0051082">
    <property type="term" value="F:unfolded protein binding"/>
    <property type="evidence" value="ECO:0007669"/>
    <property type="project" value="InterPro"/>
</dbReference>
<dbReference type="STRING" id="885272.JonanDRAFT_0768"/>
<dbReference type="RefSeq" id="WP_008522835.1">
    <property type="nucleotide sequence ID" value="NZ_CM001376.1"/>
</dbReference>
<evidence type="ECO:0000256" key="1">
    <source>
        <dbReference type="SAM" id="SignalP"/>
    </source>
</evidence>
<keyword evidence="3" id="KW-1185">Reference proteome</keyword>
<protein>
    <submittedName>
        <fullName evidence="2">Outer membrane protein</fullName>
    </submittedName>
</protein>
<evidence type="ECO:0000313" key="2">
    <source>
        <dbReference type="EMBL" id="EHM13148.1"/>
    </source>
</evidence>
<keyword evidence="1" id="KW-0732">Signal</keyword>
<dbReference type="EMBL" id="CM001376">
    <property type="protein sequence ID" value="EHM13148.1"/>
    <property type="molecule type" value="Genomic_DNA"/>
</dbReference>
<organism evidence="2 3">
    <name type="scientific">Jonquetella anthropi DSM 22815</name>
    <dbReference type="NCBI Taxonomy" id="885272"/>
    <lineage>
        <taxon>Bacteria</taxon>
        <taxon>Thermotogati</taxon>
        <taxon>Synergistota</taxon>
        <taxon>Synergistia</taxon>
        <taxon>Synergistales</taxon>
        <taxon>Dethiosulfovibrionaceae</taxon>
        <taxon>Jonquetella</taxon>
    </lineage>
</organism>
<feature type="chain" id="PRO_5003541944" evidence="1">
    <location>
        <begin position="21"/>
        <end position="167"/>
    </location>
</feature>
<sequence>MKKCLALVVAALSAVCLASAAVAGPVAVVNVDKIFSESKAAKAGQAHLVEAQKILQGAYDKLAEMYKGKEQTDEAKKVLAQAEYTLNQQMDRERAAVNSVLSQQLSAAVNQWYKKNSSKYDIVLSSRLVLAFSNTVSITPDILKIVDSYTPKFPELPKVTVNPPAGK</sequence>
<reference evidence="2 3" key="1">
    <citation type="submission" date="2011-11" db="EMBL/GenBank/DDBJ databases">
        <title>The Noncontiguous Finished genome of Jonquetella anthropi DSM 22815.</title>
        <authorList>
            <consortium name="US DOE Joint Genome Institute (JGI-PGF)"/>
            <person name="Lucas S."/>
            <person name="Copeland A."/>
            <person name="Lapidus A."/>
            <person name="Glavina del Rio T."/>
            <person name="Dalin E."/>
            <person name="Tice H."/>
            <person name="Bruce D."/>
            <person name="Goodwin L."/>
            <person name="Pitluck S."/>
            <person name="Peters L."/>
            <person name="Mikhailova N."/>
            <person name="Held B."/>
            <person name="Kyrpides N."/>
            <person name="Mavromatis K."/>
            <person name="Ivanova N."/>
            <person name="Markowitz V."/>
            <person name="Cheng J.-F."/>
            <person name="Hugenholtz P."/>
            <person name="Woyke T."/>
            <person name="Wu D."/>
            <person name="Gronow S."/>
            <person name="Wellnitz S."/>
            <person name="Brambilla E."/>
            <person name="Klenk H.-P."/>
            <person name="Eisen J.A."/>
        </authorList>
    </citation>
    <scope>NUCLEOTIDE SEQUENCE [LARGE SCALE GENOMIC DNA]</scope>
    <source>
        <strain evidence="2 3">DSM 22815</strain>
    </source>
</reference>
<feature type="signal peptide" evidence="1">
    <location>
        <begin position="1"/>
        <end position="20"/>
    </location>
</feature>
<dbReference type="Proteomes" id="UP000003806">
    <property type="component" value="Chromosome"/>
</dbReference>
<dbReference type="eggNOG" id="ENOG5033E78">
    <property type="taxonomic scope" value="Bacteria"/>
</dbReference>
<evidence type="ECO:0000313" key="3">
    <source>
        <dbReference type="Proteomes" id="UP000003806"/>
    </source>
</evidence>
<dbReference type="Gene3D" id="3.30.910.20">
    <property type="entry name" value="Skp domain"/>
    <property type="match status" value="1"/>
</dbReference>
<dbReference type="SMART" id="SM00935">
    <property type="entry name" value="OmpH"/>
    <property type="match status" value="1"/>
</dbReference>
<dbReference type="AlphaFoldDB" id="H0UKD9"/>
<name>H0UKD9_9BACT</name>
<accession>H0UKD9</accession>
<dbReference type="HOGENOM" id="CLU_1592367_0_0_0"/>